<dbReference type="OrthoDB" id="166746at2759"/>
<dbReference type="CDD" id="cd21552">
    <property type="entry name" value="VEFS-box_ctSUZ12-like"/>
    <property type="match status" value="1"/>
</dbReference>
<dbReference type="InterPro" id="IPR019786">
    <property type="entry name" value="Zinc_finger_PHD-type_CS"/>
</dbReference>
<sequence>MLRRRDRFAGNILLYDYFSRKRAPVFLNRNLAHALQVHEHLLNYGNTDTYPGPDHDFRSAWQPPSRDLLDEMIEREEAIGSFVFEVHSIRLQADQGAVKTDRYHDRVKKSRLLFQIKSTIRVTIVSSTLNQPYSSPPKEAILKGLDRVSNREASVKMDPITIKLTDLSTEPNRLALNNSFMMVVGVDFAKHEAVKTLFEYLGLGTSNTSTYPLASYENILECPQERILLPLKAAKKQLGACLEVSMYWTSTIGGSVQARSNQLLKRALQQPKSYPTPPLDAEVRYRITFVYETETLERSELECPHCFKGKVATMDDLRMHLHSWHDYFGYRTSQERVDEEGVEHCTFESQVADHRADQCQRASNNADEPFDIQVYAPDQPFNKRQYLSGDASYYRAARGEKSAKIPKKKTAVTADALTTAPVPRRWKLPNEVQARPHRKRRTYVVPKAPPGVTFFRSITKRPLEEGEEISESDDEVAENWMFLRKHTEIDKDNIPAAAGRFLKFFDEFMYDENIHSILHTGDAMVRFARAYSVRIWQEDVYEEFKQKISELLEDDYISKDVYNASLEIVTAQKPNTQDANELSQRLAQLDAQKIPLSPAGNTANNSRAPKMDRKGKGKATVTETGHLTPLTADSDGDFEMRDASLNSRLHSEPQPSDQDEDADPPYDECYCGEDVSANPGSSGFIACSSIDCIRRNFHLSCIKTHTNTSMGILNPKKRDWTCDDCTTLLNMAS</sequence>
<evidence type="ECO:0000313" key="5">
    <source>
        <dbReference type="EMBL" id="KAF1945280.1"/>
    </source>
</evidence>
<name>A0A6A5SZ53_9PLEO</name>
<reference evidence="5" key="1">
    <citation type="journal article" date="2020" name="Stud. Mycol.">
        <title>101 Dothideomycetes genomes: a test case for predicting lifestyles and emergence of pathogens.</title>
        <authorList>
            <person name="Haridas S."/>
            <person name="Albert R."/>
            <person name="Binder M."/>
            <person name="Bloem J."/>
            <person name="Labutti K."/>
            <person name="Salamov A."/>
            <person name="Andreopoulos B."/>
            <person name="Baker S."/>
            <person name="Barry K."/>
            <person name="Bills G."/>
            <person name="Bluhm B."/>
            <person name="Cannon C."/>
            <person name="Castanera R."/>
            <person name="Culley D."/>
            <person name="Daum C."/>
            <person name="Ezra D."/>
            <person name="Gonzalez J."/>
            <person name="Henrissat B."/>
            <person name="Kuo A."/>
            <person name="Liang C."/>
            <person name="Lipzen A."/>
            <person name="Lutzoni F."/>
            <person name="Magnuson J."/>
            <person name="Mondo S."/>
            <person name="Nolan M."/>
            <person name="Ohm R."/>
            <person name="Pangilinan J."/>
            <person name="Park H.-J."/>
            <person name="Ramirez L."/>
            <person name="Alfaro M."/>
            <person name="Sun H."/>
            <person name="Tritt A."/>
            <person name="Yoshinaga Y."/>
            <person name="Zwiers L.-H."/>
            <person name="Turgeon B."/>
            <person name="Goodwin S."/>
            <person name="Spatafora J."/>
            <person name="Crous P."/>
            <person name="Grigoriev I."/>
        </authorList>
    </citation>
    <scope>NUCLEOTIDE SEQUENCE</scope>
    <source>
        <strain evidence="5">CBS 161.51</strain>
    </source>
</reference>
<keyword evidence="1" id="KW-0479">Metal-binding</keyword>
<evidence type="ECO:0000256" key="4">
    <source>
        <dbReference type="SAM" id="MobiDB-lite"/>
    </source>
</evidence>
<feature type="compositionally biased region" description="Acidic residues" evidence="4">
    <location>
        <begin position="657"/>
        <end position="666"/>
    </location>
</feature>
<dbReference type="PROSITE" id="PS01359">
    <property type="entry name" value="ZF_PHD_1"/>
    <property type="match status" value="1"/>
</dbReference>
<evidence type="ECO:0000313" key="6">
    <source>
        <dbReference type="Proteomes" id="UP000800038"/>
    </source>
</evidence>
<organism evidence="5 6">
    <name type="scientific">Clathrospora elynae</name>
    <dbReference type="NCBI Taxonomy" id="706981"/>
    <lineage>
        <taxon>Eukaryota</taxon>
        <taxon>Fungi</taxon>
        <taxon>Dikarya</taxon>
        <taxon>Ascomycota</taxon>
        <taxon>Pezizomycotina</taxon>
        <taxon>Dothideomycetes</taxon>
        <taxon>Pleosporomycetidae</taxon>
        <taxon>Pleosporales</taxon>
        <taxon>Diademaceae</taxon>
        <taxon>Clathrospora</taxon>
    </lineage>
</organism>
<gene>
    <name evidence="5" type="ORF">EJ02DRAFT_338764</name>
</gene>
<keyword evidence="3" id="KW-0862">Zinc</keyword>
<accession>A0A6A5SZ53</accession>
<dbReference type="InterPro" id="IPR011011">
    <property type="entry name" value="Znf_FYVE_PHD"/>
</dbReference>
<dbReference type="EMBL" id="ML976010">
    <property type="protein sequence ID" value="KAF1945280.1"/>
    <property type="molecule type" value="Genomic_DNA"/>
</dbReference>
<evidence type="ECO:0000256" key="1">
    <source>
        <dbReference type="ARBA" id="ARBA00022723"/>
    </source>
</evidence>
<dbReference type="Proteomes" id="UP000800038">
    <property type="component" value="Unassembled WGS sequence"/>
</dbReference>
<dbReference type="GO" id="GO:0008270">
    <property type="term" value="F:zinc ion binding"/>
    <property type="evidence" value="ECO:0007669"/>
    <property type="project" value="UniProtKB-KW"/>
</dbReference>
<feature type="region of interest" description="Disordered" evidence="4">
    <location>
        <begin position="591"/>
        <end position="667"/>
    </location>
</feature>
<dbReference type="InterPro" id="IPR013083">
    <property type="entry name" value="Znf_RING/FYVE/PHD"/>
</dbReference>
<evidence type="ECO:0008006" key="7">
    <source>
        <dbReference type="Google" id="ProtNLM"/>
    </source>
</evidence>
<protein>
    <recommendedName>
        <fullName evidence="7">Polycomb protein VEFS-Box domain-containing protein</fullName>
    </recommendedName>
</protein>
<evidence type="ECO:0000256" key="3">
    <source>
        <dbReference type="ARBA" id="ARBA00022833"/>
    </source>
</evidence>
<proteinExistence type="predicted"/>
<dbReference type="AlphaFoldDB" id="A0A6A5SZ53"/>
<feature type="compositionally biased region" description="Polar residues" evidence="4">
    <location>
        <begin position="644"/>
        <end position="656"/>
    </location>
</feature>
<dbReference type="Gene3D" id="3.30.40.10">
    <property type="entry name" value="Zinc/RING finger domain, C3HC4 (zinc finger)"/>
    <property type="match status" value="1"/>
</dbReference>
<evidence type="ECO:0000256" key="2">
    <source>
        <dbReference type="ARBA" id="ARBA00022771"/>
    </source>
</evidence>
<keyword evidence="6" id="KW-1185">Reference proteome</keyword>
<dbReference type="SUPFAM" id="SSF57903">
    <property type="entry name" value="FYVE/PHD zinc finger"/>
    <property type="match status" value="1"/>
</dbReference>
<keyword evidence="2" id="KW-0863">Zinc-finger</keyword>